<dbReference type="AlphaFoldDB" id="A0A2P5HI03"/>
<dbReference type="STRING" id="158607.A0A2P5HI03"/>
<evidence type="ECO:0000313" key="11">
    <source>
        <dbReference type="Proteomes" id="UP000094444"/>
    </source>
</evidence>
<keyword evidence="6" id="KW-0804">Transcription</keyword>
<feature type="region of interest" description="Disordered" evidence="8">
    <location>
        <begin position="377"/>
        <end position="401"/>
    </location>
</feature>
<dbReference type="OrthoDB" id="6910977at2759"/>
<feature type="compositionally biased region" description="Basic and acidic residues" evidence="8">
    <location>
        <begin position="154"/>
        <end position="167"/>
    </location>
</feature>
<feature type="region of interest" description="Disordered" evidence="8">
    <location>
        <begin position="1"/>
        <end position="34"/>
    </location>
</feature>
<dbReference type="InterPro" id="IPR036236">
    <property type="entry name" value="Znf_C2H2_sf"/>
</dbReference>
<feature type="region of interest" description="Disordered" evidence="8">
    <location>
        <begin position="110"/>
        <end position="175"/>
    </location>
</feature>
<dbReference type="Pfam" id="PF00096">
    <property type="entry name" value="zf-C2H2"/>
    <property type="match status" value="2"/>
</dbReference>
<feature type="domain" description="C2H2-type" evidence="9">
    <location>
        <begin position="332"/>
        <end position="351"/>
    </location>
</feature>
<feature type="compositionally biased region" description="Polar residues" evidence="8">
    <location>
        <begin position="11"/>
        <end position="30"/>
    </location>
</feature>
<dbReference type="FunFam" id="3.30.160.60:FF:000032">
    <property type="entry name" value="Krueppel-like factor 4"/>
    <property type="match status" value="1"/>
</dbReference>
<evidence type="ECO:0000256" key="8">
    <source>
        <dbReference type="SAM" id="MobiDB-lite"/>
    </source>
</evidence>
<dbReference type="Proteomes" id="UP000094444">
    <property type="component" value="Unassembled WGS sequence"/>
</dbReference>
<dbReference type="PANTHER" id="PTHR23235">
    <property type="entry name" value="KRUEPPEL-LIKE TRANSCRIPTION FACTOR"/>
    <property type="match status" value="1"/>
</dbReference>
<evidence type="ECO:0000256" key="2">
    <source>
        <dbReference type="ARBA" id="ARBA00022737"/>
    </source>
</evidence>
<protein>
    <recommendedName>
        <fullName evidence="9">C2H2-type domain-containing protein</fullName>
    </recommendedName>
</protein>
<sequence length="401" mass="44239">MDLLTPPLTRSPASTPKTYCPSETSSSDYPSPNLVEQHYSISSIYESNAPCSMAPENSLPPLDGLAQGEWNPAAALHPSLTTASMPSMLSAEYDPFAAYGGSLPGPYPHDMYGSNPHTPHQTMAVSRSTDPSLRRSSLAYTHVPAASNPTTPRIKAETTSEYDHTEGSQDTSPRITNAPYSTSMASYPALPSPGQSAMQAASGYASEGPATAWTKPDEYPLEPERFYLTAGGQSPAAIFGQQDARRPGRVGSRSKRAPRKLTTKEEANFQCDVEGCGKLFSRSYNFKAHMEIHDEKREYHFPCQVEACTKKFVRKTDLQRHHQSVHVKERNHKCDYCARLFARKDTLRRHMDDGCSKRFDIGTLDLCASDEDNDSRTLPPLTMTPLSRGLSESNSNYSWAR</sequence>
<evidence type="ECO:0000256" key="7">
    <source>
        <dbReference type="PROSITE-ProRule" id="PRU00042"/>
    </source>
</evidence>
<evidence type="ECO:0000259" key="9">
    <source>
        <dbReference type="PROSITE" id="PS50157"/>
    </source>
</evidence>
<dbReference type="GO" id="GO:0000981">
    <property type="term" value="F:DNA-binding transcription factor activity, RNA polymerase II-specific"/>
    <property type="evidence" value="ECO:0007669"/>
    <property type="project" value="TreeGrafter"/>
</dbReference>
<dbReference type="EMBL" id="MAVT02001940">
    <property type="protein sequence ID" value="POS69883.1"/>
    <property type="molecule type" value="Genomic_DNA"/>
</dbReference>
<feature type="compositionally biased region" description="Basic residues" evidence="8">
    <location>
        <begin position="252"/>
        <end position="261"/>
    </location>
</feature>
<dbReference type="PROSITE" id="PS50157">
    <property type="entry name" value="ZINC_FINGER_C2H2_2"/>
    <property type="match status" value="3"/>
</dbReference>
<reference evidence="10" key="1">
    <citation type="submission" date="2017-09" db="EMBL/GenBank/DDBJ databases">
        <title>Polyketide synthases of a Diaporthe helianthi virulent isolate.</title>
        <authorList>
            <person name="Baroncelli R."/>
        </authorList>
    </citation>
    <scope>NUCLEOTIDE SEQUENCE [LARGE SCALE GENOMIC DNA]</scope>
    <source>
        <strain evidence="10">7/96</strain>
    </source>
</reference>
<dbReference type="PANTHER" id="PTHR23235:SF120">
    <property type="entry name" value="KRUPPEL-LIKE FACTOR 15"/>
    <property type="match status" value="1"/>
</dbReference>
<feature type="domain" description="C2H2-type" evidence="9">
    <location>
        <begin position="301"/>
        <end position="331"/>
    </location>
</feature>
<dbReference type="Gene3D" id="3.30.160.60">
    <property type="entry name" value="Classic Zinc Finger"/>
    <property type="match status" value="3"/>
</dbReference>
<evidence type="ECO:0000313" key="10">
    <source>
        <dbReference type="EMBL" id="POS69883.1"/>
    </source>
</evidence>
<dbReference type="GO" id="GO:0008270">
    <property type="term" value="F:zinc ion binding"/>
    <property type="evidence" value="ECO:0007669"/>
    <property type="project" value="UniProtKB-KW"/>
</dbReference>
<dbReference type="PROSITE" id="PS00028">
    <property type="entry name" value="ZINC_FINGER_C2H2_1"/>
    <property type="match status" value="2"/>
</dbReference>
<dbReference type="SMART" id="SM00355">
    <property type="entry name" value="ZnF_C2H2"/>
    <property type="match status" value="3"/>
</dbReference>
<keyword evidence="5" id="KW-0805">Transcription regulation</keyword>
<keyword evidence="1" id="KW-0479">Metal-binding</keyword>
<keyword evidence="4" id="KW-0862">Zinc</keyword>
<feature type="region of interest" description="Disordered" evidence="8">
    <location>
        <begin position="242"/>
        <end position="261"/>
    </location>
</feature>
<feature type="compositionally biased region" description="Polar residues" evidence="8">
    <location>
        <begin position="115"/>
        <end position="139"/>
    </location>
</feature>
<dbReference type="GO" id="GO:0000978">
    <property type="term" value="F:RNA polymerase II cis-regulatory region sequence-specific DNA binding"/>
    <property type="evidence" value="ECO:0007669"/>
    <property type="project" value="TreeGrafter"/>
</dbReference>
<evidence type="ECO:0000256" key="6">
    <source>
        <dbReference type="ARBA" id="ARBA00023163"/>
    </source>
</evidence>
<dbReference type="InParanoid" id="A0A2P5HI03"/>
<proteinExistence type="predicted"/>
<name>A0A2P5HI03_DIAHE</name>
<dbReference type="SUPFAM" id="SSF57667">
    <property type="entry name" value="beta-beta-alpha zinc fingers"/>
    <property type="match status" value="2"/>
</dbReference>
<dbReference type="InterPro" id="IPR013087">
    <property type="entry name" value="Znf_C2H2_type"/>
</dbReference>
<evidence type="ECO:0000256" key="5">
    <source>
        <dbReference type="ARBA" id="ARBA00023015"/>
    </source>
</evidence>
<keyword evidence="2" id="KW-0677">Repeat</keyword>
<evidence type="ECO:0000256" key="3">
    <source>
        <dbReference type="ARBA" id="ARBA00022771"/>
    </source>
</evidence>
<comment type="caution">
    <text evidence="10">The sequence shown here is derived from an EMBL/GenBank/DDBJ whole genome shotgun (WGS) entry which is preliminary data.</text>
</comment>
<keyword evidence="3 7" id="KW-0863">Zinc-finger</keyword>
<keyword evidence="11" id="KW-1185">Reference proteome</keyword>
<evidence type="ECO:0000256" key="4">
    <source>
        <dbReference type="ARBA" id="ARBA00022833"/>
    </source>
</evidence>
<organism evidence="10 11">
    <name type="scientific">Diaporthe helianthi</name>
    <dbReference type="NCBI Taxonomy" id="158607"/>
    <lineage>
        <taxon>Eukaryota</taxon>
        <taxon>Fungi</taxon>
        <taxon>Dikarya</taxon>
        <taxon>Ascomycota</taxon>
        <taxon>Pezizomycotina</taxon>
        <taxon>Sordariomycetes</taxon>
        <taxon>Sordariomycetidae</taxon>
        <taxon>Diaporthales</taxon>
        <taxon>Diaporthaceae</taxon>
        <taxon>Diaporthe</taxon>
    </lineage>
</organism>
<evidence type="ECO:0000256" key="1">
    <source>
        <dbReference type="ARBA" id="ARBA00022723"/>
    </source>
</evidence>
<gene>
    <name evidence="10" type="ORF">DHEL01_v211723</name>
</gene>
<feature type="compositionally biased region" description="Polar residues" evidence="8">
    <location>
        <begin position="390"/>
        <end position="401"/>
    </location>
</feature>
<feature type="domain" description="C2H2-type" evidence="9">
    <location>
        <begin position="269"/>
        <end position="298"/>
    </location>
</feature>
<accession>A0A2P5HI03</accession>